<proteinExistence type="predicted"/>
<protein>
    <submittedName>
        <fullName evidence="2">Uncharacterized protein</fullName>
    </submittedName>
</protein>
<dbReference type="InterPro" id="IPR037239">
    <property type="entry name" value="OSBP_sf"/>
</dbReference>
<dbReference type="Pfam" id="PF01237">
    <property type="entry name" value="Oxysterol_BP"/>
    <property type="match status" value="1"/>
</dbReference>
<evidence type="ECO:0000313" key="1">
    <source>
        <dbReference type="Proteomes" id="UP000887564"/>
    </source>
</evidence>
<dbReference type="GO" id="GO:0032934">
    <property type="term" value="F:sterol binding"/>
    <property type="evidence" value="ECO:0007669"/>
    <property type="project" value="TreeGrafter"/>
</dbReference>
<reference evidence="2" key="1">
    <citation type="submission" date="2022-11" db="UniProtKB">
        <authorList>
            <consortium name="WormBaseParasite"/>
        </authorList>
    </citation>
    <scope>IDENTIFICATION</scope>
</reference>
<dbReference type="Gene3D" id="1.10.287.2720">
    <property type="match status" value="1"/>
</dbReference>
<dbReference type="GO" id="GO:0005829">
    <property type="term" value="C:cytosol"/>
    <property type="evidence" value="ECO:0007669"/>
    <property type="project" value="TreeGrafter"/>
</dbReference>
<accession>A0A914RKU4</accession>
<dbReference type="InterPro" id="IPR000648">
    <property type="entry name" value="Oxysterol-bd"/>
</dbReference>
<keyword evidence="1" id="KW-1185">Reference proteome</keyword>
<dbReference type="Proteomes" id="UP000887564">
    <property type="component" value="Unplaced"/>
</dbReference>
<dbReference type="AlphaFoldDB" id="A0A914RKU4"/>
<dbReference type="GO" id="GO:0005794">
    <property type="term" value="C:Golgi apparatus"/>
    <property type="evidence" value="ECO:0007669"/>
    <property type="project" value="TreeGrafter"/>
</dbReference>
<organism evidence="1 2">
    <name type="scientific">Parascaris equorum</name>
    <name type="common">Equine roundworm</name>
    <dbReference type="NCBI Taxonomy" id="6256"/>
    <lineage>
        <taxon>Eukaryota</taxon>
        <taxon>Metazoa</taxon>
        <taxon>Ecdysozoa</taxon>
        <taxon>Nematoda</taxon>
        <taxon>Chromadorea</taxon>
        <taxon>Rhabditida</taxon>
        <taxon>Spirurina</taxon>
        <taxon>Ascaridomorpha</taxon>
        <taxon>Ascaridoidea</taxon>
        <taxon>Ascarididae</taxon>
        <taxon>Parascaris</taxon>
    </lineage>
</organism>
<dbReference type="PANTHER" id="PTHR10972:SF200">
    <property type="entry name" value="OXYSTEROL-BINDING PROTEIN-RELATED PROTEIN 9"/>
    <property type="match status" value="1"/>
</dbReference>
<dbReference type="PANTHER" id="PTHR10972">
    <property type="entry name" value="OXYSTEROL-BINDING PROTEIN-RELATED"/>
    <property type="match status" value="1"/>
</dbReference>
<dbReference type="GO" id="GO:0016020">
    <property type="term" value="C:membrane"/>
    <property type="evidence" value="ECO:0007669"/>
    <property type="project" value="TreeGrafter"/>
</dbReference>
<dbReference type="SUPFAM" id="SSF144000">
    <property type="entry name" value="Oxysterol-binding protein-like"/>
    <property type="match status" value="1"/>
</dbReference>
<dbReference type="WBParaSite" id="PEQ_0000691101-mRNA-1">
    <property type="protein sequence ID" value="PEQ_0000691101-mRNA-1"/>
    <property type="gene ID" value="PEQ_0000691101"/>
</dbReference>
<sequence length="61" mass="7037">MYADFFAHPDSFVIATDMTSPEERFISVVRYYLGAFYAARKSGVAKKPYNPILGETFRFFV</sequence>
<evidence type="ECO:0000313" key="2">
    <source>
        <dbReference type="WBParaSite" id="PEQ_0000691101-mRNA-1"/>
    </source>
</evidence>
<name>A0A914RKU4_PAREQ</name>